<dbReference type="Gene3D" id="1.10.1660.10">
    <property type="match status" value="1"/>
</dbReference>
<evidence type="ECO:0000313" key="2">
    <source>
        <dbReference type="Proteomes" id="UP000278035"/>
    </source>
</evidence>
<proteinExistence type="predicted"/>
<dbReference type="OrthoDB" id="5567704at2"/>
<dbReference type="EMBL" id="CP034015">
    <property type="protein sequence ID" value="AZG73512.1"/>
    <property type="molecule type" value="Genomic_DNA"/>
</dbReference>
<dbReference type="KEGG" id="slj:EGC82_12520"/>
<dbReference type="RefSeq" id="WP_124731061.1">
    <property type="nucleotide sequence ID" value="NZ_CBCSKC010000037.1"/>
</dbReference>
<accession>A0A3G8LX87</accession>
<sequence length="105" mass="12211">MLQINISEQDCWLSSDELCECSEISSALLLELVEHSIAIPLQGEVIEQWQFSVENLHQVKKATRIQRDLALDWSGIGLILQLLDERDRLEHEVHMLKQQLSRFKT</sequence>
<protein>
    <submittedName>
        <fullName evidence="1">Chaperone modulatory protein CbpM</fullName>
    </submittedName>
</protein>
<gene>
    <name evidence="1" type="ORF">EGC82_12520</name>
</gene>
<dbReference type="AlphaFoldDB" id="A0A3G8LX87"/>
<organism evidence="1 2">
    <name type="scientific">Shewanella livingstonensis</name>
    <dbReference type="NCBI Taxonomy" id="150120"/>
    <lineage>
        <taxon>Bacteria</taxon>
        <taxon>Pseudomonadati</taxon>
        <taxon>Pseudomonadota</taxon>
        <taxon>Gammaproteobacteria</taxon>
        <taxon>Alteromonadales</taxon>
        <taxon>Shewanellaceae</taxon>
        <taxon>Shewanella</taxon>
    </lineage>
</organism>
<dbReference type="Pfam" id="PF13591">
    <property type="entry name" value="MerR_2"/>
    <property type="match status" value="1"/>
</dbReference>
<reference evidence="2" key="1">
    <citation type="submission" date="2018-11" db="EMBL/GenBank/DDBJ databases">
        <title>Shewanella sp. M2.</title>
        <authorList>
            <person name="Hwang Y.J."/>
            <person name="Hwang C.Y."/>
        </authorList>
    </citation>
    <scope>NUCLEOTIDE SEQUENCE [LARGE SCALE GENOMIC DNA]</scope>
    <source>
        <strain evidence="2">LMG 19866</strain>
    </source>
</reference>
<evidence type="ECO:0000313" key="1">
    <source>
        <dbReference type="EMBL" id="AZG73512.1"/>
    </source>
</evidence>
<keyword evidence="2" id="KW-1185">Reference proteome</keyword>
<dbReference type="Proteomes" id="UP000278035">
    <property type="component" value="Chromosome"/>
</dbReference>
<name>A0A3G8LX87_9GAMM</name>